<dbReference type="OrthoDB" id="1915051at2"/>
<name>A0A133Y4N0_9LACT</name>
<dbReference type="Proteomes" id="UP000070422">
    <property type="component" value="Unassembled WGS sequence"/>
</dbReference>
<dbReference type="Pfam" id="PF11372">
    <property type="entry name" value="DUF3173"/>
    <property type="match status" value="1"/>
</dbReference>
<reference evidence="1 2" key="1">
    <citation type="submission" date="2016-01" db="EMBL/GenBank/DDBJ databases">
        <authorList>
            <person name="Oliw E.H."/>
        </authorList>
    </citation>
    <scope>NUCLEOTIDE SEQUENCE [LARGE SCALE GENOMIC DNA]</scope>
    <source>
        <strain evidence="1 2">KA00635</strain>
    </source>
</reference>
<dbReference type="InterPro" id="IPR021512">
    <property type="entry name" value="DUF3173"/>
</dbReference>
<accession>A0A133Y4N0</accession>
<evidence type="ECO:0000313" key="1">
    <source>
        <dbReference type="EMBL" id="KXB38164.1"/>
    </source>
</evidence>
<proteinExistence type="predicted"/>
<protein>
    <recommendedName>
        <fullName evidence="3">DUF3173 domain-containing protein</fullName>
    </recommendedName>
</protein>
<evidence type="ECO:0008006" key="3">
    <source>
        <dbReference type="Google" id="ProtNLM"/>
    </source>
</evidence>
<organism evidence="1 2">
    <name type="scientific">Aerococcus christensenii</name>
    <dbReference type="NCBI Taxonomy" id="87541"/>
    <lineage>
        <taxon>Bacteria</taxon>
        <taxon>Bacillati</taxon>
        <taxon>Bacillota</taxon>
        <taxon>Bacilli</taxon>
        <taxon>Lactobacillales</taxon>
        <taxon>Aerococcaceae</taxon>
        <taxon>Aerococcus</taxon>
    </lineage>
</organism>
<dbReference type="AlphaFoldDB" id="A0A133Y4N0"/>
<gene>
    <name evidence="1" type="ORF">HMPREF3187_00094</name>
</gene>
<dbReference type="EMBL" id="LSCQ01000010">
    <property type="protein sequence ID" value="KXB38164.1"/>
    <property type="molecule type" value="Genomic_DNA"/>
</dbReference>
<dbReference type="PATRIC" id="fig|87541.4.peg.94"/>
<comment type="caution">
    <text evidence="1">The sequence shown here is derived from an EMBL/GenBank/DDBJ whole genome shotgun (WGS) entry which is preliminary data.</text>
</comment>
<evidence type="ECO:0000313" key="2">
    <source>
        <dbReference type="Proteomes" id="UP000070422"/>
    </source>
</evidence>
<sequence length="82" mass="9354">MIQVVDKNDLMELIGYSETQASKLIRKAKSQLVQEGFEWYKNKRIGRVPIITVESILGFQIQLKNDIIEGNLQSAVMTEGEK</sequence>
<dbReference type="RefSeq" id="WP_003005186.1">
    <property type="nucleotide sequence ID" value="NZ_JASOZP010000005.1"/>
</dbReference>